<dbReference type="EMBL" id="JBIRUQ010000001">
    <property type="protein sequence ID" value="MFI1459430.1"/>
    <property type="molecule type" value="Genomic_DNA"/>
</dbReference>
<dbReference type="GeneID" id="93509565"/>
<gene>
    <name evidence="1" type="ORF">ACH4WX_01765</name>
</gene>
<dbReference type="Proteomes" id="UP001611263">
    <property type="component" value="Unassembled WGS sequence"/>
</dbReference>
<organism evidence="1 2">
    <name type="scientific">Nocardia carnea</name>
    <dbReference type="NCBI Taxonomy" id="37328"/>
    <lineage>
        <taxon>Bacteria</taxon>
        <taxon>Bacillati</taxon>
        <taxon>Actinomycetota</taxon>
        <taxon>Actinomycetes</taxon>
        <taxon>Mycobacteriales</taxon>
        <taxon>Nocardiaceae</taxon>
        <taxon>Nocardia</taxon>
    </lineage>
</organism>
<reference evidence="1 2" key="1">
    <citation type="submission" date="2024-10" db="EMBL/GenBank/DDBJ databases">
        <title>The Natural Products Discovery Center: Release of the First 8490 Sequenced Strains for Exploring Actinobacteria Biosynthetic Diversity.</title>
        <authorList>
            <person name="Kalkreuter E."/>
            <person name="Kautsar S.A."/>
            <person name="Yang D."/>
            <person name="Bader C.D."/>
            <person name="Teijaro C.N."/>
            <person name="Fluegel L."/>
            <person name="Davis C.M."/>
            <person name="Simpson J.R."/>
            <person name="Lauterbach L."/>
            <person name="Steele A.D."/>
            <person name="Gui C."/>
            <person name="Meng S."/>
            <person name="Li G."/>
            <person name="Viehrig K."/>
            <person name="Ye F."/>
            <person name="Su P."/>
            <person name="Kiefer A.F."/>
            <person name="Nichols A."/>
            <person name="Cepeda A.J."/>
            <person name="Yan W."/>
            <person name="Fan B."/>
            <person name="Jiang Y."/>
            <person name="Adhikari A."/>
            <person name="Zheng C.-J."/>
            <person name="Schuster L."/>
            <person name="Cowan T.M."/>
            <person name="Smanski M.J."/>
            <person name="Chevrette M.G."/>
            <person name="De Carvalho L.P.S."/>
            <person name="Shen B."/>
        </authorList>
    </citation>
    <scope>NUCLEOTIDE SEQUENCE [LARGE SCALE GENOMIC DNA]</scope>
    <source>
        <strain evidence="1 2">NPDC020568</strain>
    </source>
</reference>
<proteinExistence type="predicted"/>
<dbReference type="RefSeq" id="WP_156052186.1">
    <property type="nucleotide sequence ID" value="NZ_JBIRUQ010000001.1"/>
</dbReference>
<evidence type="ECO:0000313" key="2">
    <source>
        <dbReference type="Proteomes" id="UP001611263"/>
    </source>
</evidence>
<sequence length="225" mass="25352">MTLNQVCQQCNSGWLNDLENAVTPILQKLSHFPFDLVDPDELKNLGFWAYIRALIRTRISPRGHAPDSMFEDAHHNRRVPRGSYIQLGWCTHYVFEAGAHQSVFLDGTYVAHVAFGLGGHLFLVSMTEGEEMLSQTLDVSRQPRLWFPGALHWLSPTENFDPRRIPRILTAQEAIAVGLTLPIRMGVNPLVDNFGKVVDPTVVIPAKFHPSLAWDNFVDGHDDES</sequence>
<accession>A0ABW7TEZ6</accession>
<name>A0ABW7TEZ6_9NOCA</name>
<evidence type="ECO:0000313" key="1">
    <source>
        <dbReference type="EMBL" id="MFI1459430.1"/>
    </source>
</evidence>
<protein>
    <submittedName>
        <fullName evidence="1">Uncharacterized protein</fullName>
    </submittedName>
</protein>
<comment type="caution">
    <text evidence="1">The sequence shown here is derived from an EMBL/GenBank/DDBJ whole genome shotgun (WGS) entry which is preliminary data.</text>
</comment>
<keyword evidence="2" id="KW-1185">Reference proteome</keyword>